<protein>
    <submittedName>
        <fullName evidence="6">Response regulator</fullName>
    </submittedName>
</protein>
<evidence type="ECO:0000256" key="3">
    <source>
        <dbReference type="SAM" id="Coils"/>
    </source>
</evidence>
<dbReference type="KEGG" id="vcw:GJQ55_07315"/>
<dbReference type="Pfam" id="PF00072">
    <property type="entry name" value="Response_reg"/>
    <property type="match status" value="1"/>
</dbReference>
<evidence type="ECO:0000313" key="7">
    <source>
        <dbReference type="Proteomes" id="UP000596074"/>
    </source>
</evidence>
<keyword evidence="7" id="KW-1185">Reference proteome</keyword>
<dbReference type="InterPro" id="IPR036890">
    <property type="entry name" value="HATPase_C_sf"/>
</dbReference>
<keyword evidence="1 2" id="KW-0597">Phosphoprotein</keyword>
<evidence type="ECO:0000256" key="2">
    <source>
        <dbReference type="PROSITE-ProRule" id="PRU00169"/>
    </source>
</evidence>
<keyword evidence="4" id="KW-0472">Membrane</keyword>
<sequence length="696" mass="78594">MTIPLPRTLTLRLAFFCIAIALIATLLIGAGSYQVRHQQLQQLQDEALSHLLDSTLPVLRQLLHNQQPELTQGLIAGLTQHPAIASVVLLDETGTLLQQADRLQRHRCNEGFTATLWSADPGLSIYPLQQDNHTLGKLILQPDRCYLLNALHNTVARQLGYALLSTLLICSSLGLLIFFFFIRPLHRLLQRATAKTPLPAMTTDSGNELEYLEQLLTHLQHELQNQQQQQSQAESTILDYSRKLEALVSKRTDALTLLNRRLHESRLHTSQPALQLRLNQLMQLLQAPLQQLTECLDQHQPEAARALTAQIRQLTTDLNTLQESGWVQTSESINLCELSENLLQQCDAGNSAISLICDLHEDILLSRPCLSLLLQGLFSNALLHRGHSSLVLHLQPLQQQLQISLSGKQLHIPAAGMQRELLPLDPANAQLPSLLGLGLLQELVTLLDGELRLEPYELQGQSLVCILPLRRRSHLQSTLRGYFSKHPVSLRLSDDQQRQRIQQWLQNWQIPFTTQPPESHQILLTDLHRQEHQSELTLSLHSDDEWSESRLMLALETLMRQQPGAGSHDLNILVVDDNSINRLLCERYLRNLNVQPDLAENGLQAVELGHRQRYDLILMDCRMPVMDGLDATRQLRTTSQNRDTPIIALTGLSGDDERQNCLAAGMNDFISKPFNQEQIQAVLMQWVPEYDAPASD</sequence>
<dbReference type="Gene3D" id="3.30.565.10">
    <property type="entry name" value="Histidine kinase-like ATPase, C-terminal domain"/>
    <property type="match status" value="1"/>
</dbReference>
<dbReference type="Gene3D" id="3.40.50.2300">
    <property type="match status" value="1"/>
</dbReference>
<evidence type="ECO:0000256" key="4">
    <source>
        <dbReference type="SAM" id="Phobius"/>
    </source>
</evidence>
<feature type="transmembrane region" description="Helical" evidence="4">
    <location>
        <begin position="161"/>
        <end position="182"/>
    </location>
</feature>
<dbReference type="SMART" id="SM00448">
    <property type="entry name" value="REC"/>
    <property type="match status" value="1"/>
</dbReference>
<dbReference type="EMBL" id="CP046056">
    <property type="protein sequence ID" value="QQD24296.1"/>
    <property type="molecule type" value="Genomic_DNA"/>
</dbReference>
<dbReference type="CDD" id="cd17546">
    <property type="entry name" value="REC_hyHK_CKI1_RcsC-like"/>
    <property type="match status" value="1"/>
</dbReference>
<accession>A0A9X7V004</accession>
<feature type="domain" description="Response regulatory" evidence="5">
    <location>
        <begin position="571"/>
        <end position="687"/>
    </location>
</feature>
<proteinExistence type="predicted"/>
<dbReference type="SUPFAM" id="SSF55874">
    <property type="entry name" value="ATPase domain of HSP90 chaperone/DNA topoisomerase II/histidine kinase"/>
    <property type="match status" value="1"/>
</dbReference>
<gene>
    <name evidence="6" type="ORF">GJQ55_07315</name>
</gene>
<dbReference type="GO" id="GO:0000160">
    <property type="term" value="P:phosphorelay signal transduction system"/>
    <property type="evidence" value="ECO:0007669"/>
    <property type="project" value="InterPro"/>
</dbReference>
<dbReference type="PANTHER" id="PTHR45339:SF3">
    <property type="entry name" value="HISTIDINE KINASE"/>
    <property type="match status" value="1"/>
</dbReference>
<dbReference type="PANTHER" id="PTHR45339">
    <property type="entry name" value="HYBRID SIGNAL TRANSDUCTION HISTIDINE KINASE J"/>
    <property type="match status" value="1"/>
</dbReference>
<feature type="coiled-coil region" evidence="3">
    <location>
        <begin position="209"/>
        <end position="243"/>
    </location>
</feature>
<dbReference type="AlphaFoldDB" id="A0A9X7V004"/>
<dbReference type="RefSeq" id="WP_228344336.1">
    <property type="nucleotide sequence ID" value="NZ_CP046056.1"/>
</dbReference>
<keyword evidence="3" id="KW-0175">Coiled coil</keyword>
<dbReference type="InterPro" id="IPR011006">
    <property type="entry name" value="CheY-like_superfamily"/>
</dbReference>
<evidence type="ECO:0000259" key="5">
    <source>
        <dbReference type="PROSITE" id="PS50110"/>
    </source>
</evidence>
<dbReference type="SUPFAM" id="SSF52172">
    <property type="entry name" value="CheY-like"/>
    <property type="match status" value="1"/>
</dbReference>
<organism evidence="6 7">
    <name type="scientific">Venatoribacter cucullus</name>
    <dbReference type="NCBI Taxonomy" id="2661630"/>
    <lineage>
        <taxon>Bacteria</taxon>
        <taxon>Pseudomonadati</taxon>
        <taxon>Pseudomonadota</taxon>
        <taxon>Gammaproteobacteria</taxon>
        <taxon>Oceanospirillales</taxon>
        <taxon>Oceanospirillaceae</taxon>
        <taxon>Venatoribacter</taxon>
    </lineage>
</organism>
<reference evidence="6 7" key="1">
    <citation type="submission" date="2019-11" db="EMBL/GenBank/DDBJ databases">
        <title>Venatorbacter sp. nov. a predator of Campylobacter and other Gram-negative bacteria.</title>
        <authorList>
            <person name="Saeedi A."/>
            <person name="Cummings N.J."/>
            <person name="Connerton I.F."/>
            <person name="Connerton P.L."/>
        </authorList>
    </citation>
    <scope>NUCLEOTIDE SEQUENCE [LARGE SCALE GENOMIC DNA]</scope>
    <source>
        <strain evidence="6">XL5</strain>
    </source>
</reference>
<name>A0A9X7V004_9GAMM</name>
<evidence type="ECO:0000256" key="1">
    <source>
        <dbReference type="ARBA" id="ARBA00022553"/>
    </source>
</evidence>
<dbReference type="PROSITE" id="PS50110">
    <property type="entry name" value="RESPONSE_REGULATORY"/>
    <property type="match status" value="1"/>
</dbReference>
<keyword evidence="4" id="KW-1133">Transmembrane helix</keyword>
<feature type="modified residue" description="4-aspartylphosphate" evidence="2">
    <location>
        <position position="620"/>
    </location>
</feature>
<dbReference type="Proteomes" id="UP000596074">
    <property type="component" value="Chromosome"/>
</dbReference>
<feature type="transmembrane region" description="Helical" evidence="4">
    <location>
        <begin position="12"/>
        <end position="33"/>
    </location>
</feature>
<keyword evidence="4" id="KW-0812">Transmembrane</keyword>
<evidence type="ECO:0000313" key="6">
    <source>
        <dbReference type="EMBL" id="QQD24296.1"/>
    </source>
</evidence>
<dbReference type="InterPro" id="IPR001789">
    <property type="entry name" value="Sig_transdc_resp-reg_receiver"/>
</dbReference>